<dbReference type="GO" id="GO:0016787">
    <property type="term" value="F:hydrolase activity"/>
    <property type="evidence" value="ECO:0007669"/>
    <property type="project" value="UniProtKB-KW"/>
</dbReference>
<dbReference type="AlphaFoldDB" id="A0A840UZB3"/>
<dbReference type="InterPro" id="IPR050556">
    <property type="entry name" value="Type_II_TA_system_RNase"/>
</dbReference>
<keyword evidence="10" id="KW-1185">Reference proteome</keyword>
<evidence type="ECO:0000256" key="3">
    <source>
        <dbReference type="ARBA" id="ARBA00022722"/>
    </source>
</evidence>
<sequence length="128" mass="13933">MNLVDSCGWLEYFADSPLADFYAPVIEDNGTLIVPTICILEVCKRVLSQRGEEAALQVAAVMHQGQVVPLDADIALNAAKIGSLWKLPLADSVILATARAHGALVWTQDAHFKGLENVQYIEKTNRSV</sequence>
<dbReference type="PANTHER" id="PTHR33653">
    <property type="entry name" value="RIBONUCLEASE VAPC2"/>
    <property type="match status" value="1"/>
</dbReference>
<dbReference type="SUPFAM" id="SSF88723">
    <property type="entry name" value="PIN domain-like"/>
    <property type="match status" value="1"/>
</dbReference>
<dbReference type="Proteomes" id="UP000539642">
    <property type="component" value="Unassembled WGS sequence"/>
</dbReference>
<dbReference type="RefSeq" id="WP_183347923.1">
    <property type="nucleotide sequence ID" value="NZ_JACHEO010000001.1"/>
</dbReference>
<evidence type="ECO:0000256" key="1">
    <source>
        <dbReference type="ARBA" id="ARBA00001946"/>
    </source>
</evidence>
<evidence type="ECO:0000256" key="7">
    <source>
        <dbReference type="ARBA" id="ARBA00038093"/>
    </source>
</evidence>
<comment type="cofactor">
    <cofactor evidence="1">
        <name>Mg(2+)</name>
        <dbReference type="ChEBI" id="CHEBI:18420"/>
    </cofactor>
</comment>
<keyword evidence="3" id="KW-0540">Nuclease</keyword>
<protein>
    <submittedName>
        <fullName evidence="9">Putative nucleic acid-binding protein</fullName>
    </submittedName>
</protein>
<evidence type="ECO:0000256" key="2">
    <source>
        <dbReference type="ARBA" id="ARBA00022649"/>
    </source>
</evidence>
<evidence type="ECO:0000259" key="8">
    <source>
        <dbReference type="Pfam" id="PF01850"/>
    </source>
</evidence>
<dbReference type="InterPro" id="IPR002716">
    <property type="entry name" value="PIN_dom"/>
</dbReference>
<dbReference type="InterPro" id="IPR029060">
    <property type="entry name" value="PIN-like_dom_sf"/>
</dbReference>
<dbReference type="PANTHER" id="PTHR33653:SF1">
    <property type="entry name" value="RIBONUCLEASE VAPC2"/>
    <property type="match status" value="1"/>
</dbReference>
<dbReference type="Gene3D" id="3.40.50.1010">
    <property type="entry name" value="5'-nuclease"/>
    <property type="match status" value="1"/>
</dbReference>
<feature type="domain" description="PIN" evidence="8">
    <location>
        <begin position="3"/>
        <end position="113"/>
    </location>
</feature>
<organism evidence="9 10">
    <name type="scientific">Desulfoprunum benzoelyticum</name>
    <dbReference type="NCBI Taxonomy" id="1506996"/>
    <lineage>
        <taxon>Bacteria</taxon>
        <taxon>Pseudomonadati</taxon>
        <taxon>Thermodesulfobacteriota</taxon>
        <taxon>Desulfobulbia</taxon>
        <taxon>Desulfobulbales</taxon>
        <taxon>Desulfobulbaceae</taxon>
        <taxon>Desulfoprunum</taxon>
    </lineage>
</organism>
<keyword evidence="6" id="KW-0460">Magnesium</keyword>
<dbReference type="EMBL" id="JACHEO010000001">
    <property type="protein sequence ID" value="MBB5346789.1"/>
    <property type="molecule type" value="Genomic_DNA"/>
</dbReference>
<name>A0A840UZB3_9BACT</name>
<evidence type="ECO:0000313" key="10">
    <source>
        <dbReference type="Proteomes" id="UP000539642"/>
    </source>
</evidence>
<reference evidence="9 10" key="1">
    <citation type="submission" date="2020-08" db="EMBL/GenBank/DDBJ databases">
        <title>Genomic Encyclopedia of Type Strains, Phase IV (KMG-IV): sequencing the most valuable type-strain genomes for metagenomic binning, comparative biology and taxonomic classification.</title>
        <authorList>
            <person name="Goeker M."/>
        </authorList>
    </citation>
    <scope>NUCLEOTIDE SEQUENCE [LARGE SCALE GENOMIC DNA]</scope>
    <source>
        <strain evidence="9 10">DSM 28570</strain>
    </source>
</reference>
<evidence type="ECO:0000256" key="6">
    <source>
        <dbReference type="ARBA" id="ARBA00022842"/>
    </source>
</evidence>
<keyword evidence="4" id="KW-0479">Metal-binding</keyword>
<keyword evidence="5" id="KW-0378">Hydrolase</keyword>
<evidence type="ECO:0000313" key="9">
    <source>
        <dbReference type="EMBL" id="MBB5346789.1"/>
    </source>
</evidence>
<comment type="similarity">
    <text evidence="7">Belongs to the PINc/VapC protein family.</text>
</comment>
<dbReference type="GO" id="GO:0004518">
    <property type="term" value="F:nuclease activity"/>
    <property type="evidence" value="ECO:0007669"/>
    <property type="project" value="UniProtKB-KW"/>
</dbReference>
<dbReference type="GO" id="GO:0046872">
    <property type="term" value="F:metal ion binding"/>
    <property type="evidence" value="ECO:0007669"/>
    <property type="project" value="UniProtKB-KW"/>
</dbReference>
<evidence type="ECO:0000256" key="5">
    <source>
        <dbReference type="ARBA" id="ARBA00022801"/>
    </source>
</evidence>
<proteinExistence type="inferred from homology"/>
<gene>
    <name evidence="9" type="ORF">HNQ81_000496</name>
</gene>
<comment type="caution">
    <text evidence="9">The sequence shown here is derived from an EMBL/GenBank/DDBJ whole genome shotgun (WGS) entry which is preliminary data.</text>
</comment>
<keyword evidence="2" id="KW-1277">Toxin-antitoxin system</keyword>
<dbReference type="CDD" id="cd18686">
    <property type="entry name" value="PIN_VapC-like"/>
    <property type="match status" value="1"/>
</dbReference>
<accession>A0A840UZB3</accession>
<evidence type="ECO:0000256" key="4">
    <source>
        <dbReference type="ARBA" id="ARBA00022723"/>
    </source>
</evidence>
<dbReference type="Pfam" id="PF01850">
    <property type="entry name" value="PIN"/>
    <property type="match status" value="1"/>
</dbReference>